<reference evidence="1 2" key="1">
    <citation type="journal article" date="2020" name="bioRxiv">
        <title>Sequence and annotation of 42 cannabis genomes reveals extensive copy number variation in cannabinoid synthesis and pathogen resistance genes.</title>
        <authorList>
            <person name="Mckernan K.J."/>
            <person name="Helbert Y."/>
            <person name="Kane L.T."/>
            <person name="Ebling H."/>
            <person name="Zhang L."/>
            <person name="Liu B."/>
            <person name="Eaton Z."/>
            <person name="Mclaughlin S."/>
            <person name="Kingan S."/>
            <person name="Baybayan P."/>
            <person name="Concepcion G."/>
            <person name="Jordan M."/>
            <person name="Riva A."/>
            <person name="Barbazuk W."/>
            <person name="Harkins T."/>
        </authorList>
    </citation>
    <scope>NUCLEOTIDE SEQUENCE [LARGE SCALE GENOMIC DNA]</scope>
    <source>
        <strain evidence="2">cv. Jamaican Lion 4</strain>
        <tissue evidence="1">Leaf</tissue>
    </source>
</reference>
<comment type="caution">
    <text evidence="1">The sequence shown here is derived from an EMBL/GenBank/DDBJ whole genome shotgun (WGS) entry which is preliminary data.</text>
</comment>
<dbReference type="AlphaFoldDB" id="A0A7J6HIL4"/>
<proteinExistence type="predicted"/>
<dbReference type="FunFam" id="3.90.550.50:FF:000030">
    <property type="entry name" value="Fringe-related protein"/>
    <property type="match status" value="1"/>
</dbReference>
<dbReference type="Gene3D" id="3.90.550.50">
    <property type="match status" value="2"/>
</dbReference>
<dbReference type="Pfam" id="PF04646">
    <property type="entry name" value="DUF604"/>
    <property type="match status" value="2"/>
</dbReference>
<dbReference type="FunFam" id="3.90.550.50:FF:000006">
    <property type="entry name" value="Fringe-related protein-like"/>
    <property type="match status" value="1"/>
</dbReference>
<keyword evidence="2" id="KW-1185">Reference proteome</keyword>
<dbReference type="Proteomes" id="UP000583929">
    <property type="component" value="Unassembled WGS sequence"/>
</dbReference>
<sequence length="980" mass="112612">MRNQYRNYNPTIRLRRQVMPNPLSKALTPSRLKDLLFIFSLLFLLYLLFRQIPPQLPLPSSDVSLGPTERRHLVIAVASSSRSWPLRKPYVRQWYSPKSTRAFVFLDQLAESDLGDGPDSSLPPVIVSEDTSRFPYSFRGGLRSAIRVARVVKEVVDRGEPDVRWFVFGDDDTVFFVDNLVKTLSKYDHDRWFYVGSNSESYQQNVKYSFDMAFGGGGFAISHSLAKALAKVFDSCLVRYAHLYGSDARIFSCVAELGVGITHEPGFHQVDLRGNLLGMLSAHPLSPLLSLHHLDAVDSIFPKMNRTQAFEHLFEAVNVDPTRILQQTVCYDSSHSLTVSVAWGYAIQVIEGNKLLPDLFSLQKTFTPWRRSGSVEASQYMFTTRDYPRDACKRPAVYFMESVTSVNDGIQSNYARFKERNCPKANAIENLQNIRVYSKKLELDIEQMKAIRRQCCDILPAFNNSMIINIRQCGEQFCHLSEVQKETEISDDGQDCQQSMNLHNKRRMNELDLMYFEGRRSEITNQNELTFLLIHLAIQDLFSQRRSTTTTTTTSLEHIVFGIASNKNTWEKRKDYVKLWWKPEIMRGCVFLDEELPFQPERQQYSINDNNNDSTSLPPICISEDTSRFRYTYRGGYRSAIRLARVVSETVALNHSDVRWYVFGDDDTVFFPENLVKSLSKYDDGLWYYVGTNSEIYEQNIIFGFDMAFSGAGFAISHSLAKVLAKVFDSCIERYPHLYGSDSRIFSCIAELGMDIRGDIFGLLATHPVSPLLSLHHLDKTDPIFPNMSTPHEALKHLFKATEVDSQRLLQQTICYDIWYSWTIVVSWGYAVQIYPTHMFLPEALHAPETFRPWKINRNNNSPLSGLYTFTTKQLNPDTCRRPTIFFLDDVSSSGRDDGEEIMSMYRQAFVNCSVYPGSPRKLREVRVFSHKLDLDINQLKAPRRHCCDVLPSKIGDALDVAIRECQQEDTPISNFYFLF</sequence>
<evidence type="ECO:0000313" key="1">
    <source>
        <dbReference type="EMBL" id="KAF4394419.1"/>
    </source>
</evidence>
<accession>A0A7J6HIL4</accession>
<dbReference type="InterPro" id="IPR006740">
    <property type="entry name" value="DUF604"/>
</dbReference>
<dbReference type="PANTHER" id="PTHR10811">
    <property type="entry name" value="FRINGE-RELATED"/>
    <property type="match status" value="1"/>
</dbReference>
<dbReference type="EMBL" id="JAATIQ010000045">
    <property type="protein sequence ID" value="KAF4394419.1"/>
    <property type="molecule type" value="Genomic_DNA"/>
</dbReference>
<protein>
    <submittedName>
        <fullName evidence="1">Uncharacterized protein</fullName>
    </submittedName>
</protein>
<organism evidence="1 2">
    <name type="scientific">Cannabis sativa</name>
    <name type="common">Hemp</name>
    <name type="synonym">Marijuana</name>
    <dbReference type="NCBI Taxonomy" id="3483"/>
    <lineage>
        <taxon>Eukaryota</taxon>
        <taxon>Viridiplantae</taxon>
        <taxon>Streptophyta</taxon>
        <taxon>Embryophyta</taxon>
        <taxon>Tracheophyta</taxon>
        <taxon>Spermatophyta</taxon>
        <taxon>Magnoliopsida</taxon>
        <taxon>eudicotyledons</taxon>
        <taxon>Gunneridae</taxon>
        <taxon>Pentapetalae</taxon>
        <taxon>rosids</taxon>
        <taxon>fabids</taxon>
        <taxon>Rosales</taxon>
        <taxon>Cannabaceae</taxon>
        <taxon>Cannabis</taxon>
    </lineage>
</organism>
<name>A0A7J6HIL4_CANSA</name>
<gene>
    <name evidence="1" type="ORF">G4B88_018569</name>
</gene>
<evidence type="ECO:0000313" key="2">
    <source>
        <dbReference type="Proteomes" id="UP000583929"/>
    </source>
</evidence>